<protein>
    <recommendedName>
        <fullName evidence="1">GST N-terminal domain-containing protein</fullName>
    </recommendedName>
</protein>
<comment type="caution">
    <text evidence="2">The sequence shown here is derived from an EMBL/GenBank/DDBJ whole genome shotgun (WGS) entry which is preliminary data.</text>
</comment>
<dbReference type="SUPFAM" id="SSF52833">
    <property type="entry name" value="Thioredoxin-like"/>
    <property type="match status" value="1"/>
</dbReference>
<evidence type="ECO:0000313" key="2">
    <source>
        <dbReference type="EMBL" id="KAJ7642027.1"/>
    </source>
</evidence>
<organism evidence="2 3">
    <name type="scientific">Roridomyces roridus</name>
    <dbReference type="NCBI Taxonomy" id="1738132"/>
    <lineage>
        <taxon>Eukaryota</taxon>
        <taxon>Fungi</taxon>
        <taxon>Dikarya</taxon>
        <taxon>Basidiomycota</taxon>
        <taxon>Agaricomycotina</taxon>
        <taxon>Agaricomycetes</taxon>
        <taxon>Agaricomycetidae</taxon>
        <taxon>Agaricales</taxon>
        <taxon>Marasmiineae</taxon>
        <taxon>Mycenaceae</taxon>
        <taxon>Roridomyces</taxon>
    </lineage>
</organism>
<dbReference type="InterPro" id="IPR004045">
    <property type="entry name" value="Glutathione_S-Trfase_N"/>
</dbReference>
<evidence type="ECO:0000313" key="3">
    <source>
        <dbReference type="Proteomes" id="UP001221142"/>
    </source>
</evidence>
<accession>A0AAD7CAR2</accession>
<dbReference type="PROSITE" id="PS50404">
    <property type="entry name" value="GST_NTER"/>
    <property type="match status" value="1"/>
</dbReference>
<name>A0AAD7CAR2_9AGAR</name>
<proteinExistence type="predicted"/>
<dbReference type="EMBL" id="JARKIF010000004">
    <property type="protein sequence ID" value="KAJ7642027.1"/>
    <property type="molecule type" value="Genomic_DNA"/>
</dbReference>
<reference evidence="2" key="1">
    <citation type="submission" date="2023-03" db="EMBL/GenBank/DDBJ databases">
        <title>Massive genome expansion in bonnet fungi (Mycena s.s.) driven by repeated elements and novel gene families across ecological guilds.</title>
        <authorList>
            <consortium name="Lawrence Berkeley National Laboratory"/>
            <person name="Harder C.B."/>
            <person name="Miyauchi S."/>
            <person name="Viragh M."/>
            <person name="Kuo A."/>
            <person name="Thoen E."/>
            <person name="Andreopoulos B."/>
            <person name="Lu D."/>
            <person name="Skrede I."/>
            <person name="Drula E."/>
            <person name="Henrissat B."/>
            <person name="Morin E."/>
            <person name="Kohler A."/>
            <person name="Barry K."/>
            <person name="LaButti K."/>
            <person name="Morin E."/>
            <person name="Salamov A."/>
            <person name="Lipzen A."/>
            <person name="Mereny Z."/>
            <person name="Hegedus B."/>
            <person name="Baldrian P."/>
            <person name="Stursova M."/>
            <person name="Weitz H."/>
            <person name="Taylor A."/>
            <person name="Grigoriev I.V."/>
            <person name="Nagy L.G."/>
            <person name="Martin F."/>
            <person name="Kauserud H."/>
        </authorList>
    </citation>
    <scope>NUCLEOTIDE SEQUENCE</scope>
    <source>
        <strain evidence="2">9284</strain>
    </source>
</reference>
<feature type="domain" description="GST N-terminal" evidence="1">
    <location>
        <begin position="1"/>
        <end position="85"/>
    </location>
</feature>
<dbReference type="Gene3D" id="3.40.30.10">
    <property type="entry name" value="Glutaredoxin"/>
    <property type="match status" value="1"/>
</dbReference>
<dbReference type="Proteomes" id="UP001221142">
    <property type="component" value="Unassembled WGS sequence"/>
</dbReference>
<dbReference type="Pfam" id="PF13417">
    <property type="entry name" value="GST_N_3"/>
    <property type="match status" value="1"/>
</dbReference>
<dbReference type="AlphaFoldDB" id="A0AAD7CAR2"/>
<gene>
    <name evidence="2" type="ORF">FB45DRAFT_786155</name>
</gene>
<evidence type="ECO:0000259" key="1">
    <source>
        <dbReference type="PROSITE" id="PS50404"/>
    </source>
</evidence>
<sequence length="279" mass="30983">MSKTLYVFGYSLWATAAKITIMELGYSEGEIRFKTVDLFKGENFAPAYLELNPNGTTPTLEADGKVYTSTADVISYLIQNAPRKPGREATVAIIEAIHDDEYDPNFVLLSARNQTELAKKADEIPGMYFTNRQVALEKYVADPAAATYKSFYESRIKTNGAMLAFYKHTAPPAALAAFFAKSEAHWAAVRKAVFEVFPALLPASGYIGGTYSPGEEDFHMIAYLTRIAFVLGAKSTSGDDALNAFEAAYGDPLPEKMVAYWNVWVERESWRRAYAETLH</sequence>
<keyword evidence="3" id="KW-1185">Reference proteome</keyword>
<dbReference type="InterPro" id="IPR036249">
    <property type="entry name" value="Thioredoxin-like_sf"/>
</dbReference>